<keyword evidence="1" id="KW-0813">Transport</keyword>
<dbReference type="SUPFAM" id="SSF53474">
    <property type="entry name" value="alpha/beta-Hydrolases"/>
    <property type="match status" value="1"/>
</dbReference>
<dbReference type="InterPro" id="IPR000073">
    <property type="entry name" value="AB_hydrolase_1"/>
</dbReference>
<feature type="domain" description="AB hydrolase-1" evidence="6">
    <location>
        <begin position="103"/>
        <end position="357"/>
    </location>
</feature>
<dbReference type="InterPro" id="IPR007515">
    <property type="entry name" value="Mss4"/>
</dbReference>
<evidence type="ECO:0000313" key="7">
    <source>
        <dbReference type="Proteomes" id="UP000050741"/>
    </source>
</evidence>
<feature type="region of interest" description="Disordered" evidence="5">
    <location>
        <begin position="1"/>
        <end position="22"/>
    </location>
</feature>
<dbReference type="InterPro" id="IPR011323">
    <property type="entry name" value="Mss4/transl-control_tumour"/>
</dbReference>
<reference evidence="8" key="3">
    <citation type="submission" date="2016-06" db="UniProtKB">
        <authorList>
            <consortium name="WormBaseParasite"/>
        </authorList>
    </citation>
    <scope>IDENTIFICATION</scope>
</reference>
<dbReference type="GO" id="GO:0005085">
    <property type="term" value="F:guanyl-nucleotide exchange factor activity"/>
    <property type="evidence" value="ECO:0007669"/>
    <property type="project" value="UniProtKB-KW"/>
</dbReference>
<dbReference type="Proteomes" id="UP000050741">
    <property type="component" value="Unassembled WGS sequence"/>
</dbReference>
<dbReference type="GO" id="GO:0006654">
    <property type="term" value="P:phosphatidic acid biosynthetic process"/>
    <property type="evidence" value="ECO:0007669"/>
    <property type="project" value="TreeGrafter"/>
</dbReference>
<dbReference type="GO" id="GO:0007264">
    <property type="term" value="P:small GTPase-mediated signal transduction"/>
    <property type="evidence" value="ECO:0007669"/>
    <property type="project" value="InterPro"/>
</dbReference>
<dbReference type="InterPro" id="IPR011057">
    <property type="entry name" value="Mss4-like_sf"/>
</dbReference>
<evidence type="ECO:0000313" key="8">
    <source>
        <dbReference type="WBParaSite" id="GPLIN_000268600"/>
    </source>
</evidence>
<dbReference type="PROSITE" id="PS51796">
    <property type="entry name" value="MSS4"/>
    <property type="match status" value="1"/>
</dbReference>
<evidence type="ECO:0000256" key="4">
    <source>
        <dbReference type="ARBA" id="ARBA00038097"/>
    </source>
</evidence>
<dbReference type="Gene3D" id="2.170.150.10">
    <property type="entry name" value="Metal Binding Protein, Guanine Nucleotide Exchange Factor, Chain A"/>
    <property type="match status" value="1"/>
</dbReference>
<dbReference type="PANTHER" id="PTHR42886">
    <property type="entry name" value="RE40534P-RELATED"/>
    <property type="match status" value="1"/>
</dbReference>
<dbReference type="SUPFAM" id="SSF51316">
    <property type="entry name" value="Mss4-like"/>
    <property type="match status" value="1"/>
</dbReference>
<feature type="region of interest" description="Disordered" evidence="5">
    <location>
        <begin position="490"/>
        <end position="521"/>
    </location>
</feature>
<dbReference type="GO" id="GO:0005811">
    <property type="term" value="C:lipid droplet"/>
    <property type="evidence" value="ECO:0007669"/>
    <property type="project" value="TreeGrafter"/>
</dbReference>
<evidence type="ECO:0000256" key="1">
    <source>
        <dbReference type="ARBA" id="ARBA00022448"/>
    </source>
</evidence>
<accession>A0A183BQ00</accession>
<evidence type="ECO:0000259" key="6">
    <source>
        <dbReference type="Pfam" id="PF00561"/>
    </source>
</evidence>
<sequence>MVVANTASSSSAEQQKQEPPAMVVNQTLEQEARLVVEQETGGILSWFRWGQSSMVKLADSERRLLGRVRAHIITKSIMVRLWNSSVHTLTIKPSSDHPSSPCPFVLMHGFAAGVGIWAASLDDLCLKRTVHAFDILGFGRSDRPQFSNDPTLAELEFVQAIEDWRRAMGIEQMVLVGHSFGGYLASSYTLEYPSRVRHLVLVDPWGFPERPQIEQLHIPVWMRAFGRVLSLFNPLATLRAAGPFGSRLVKKLRSDLGNRYAHQDPDAIYEYIYQCNALDPTGEIAFATMSKNFGWAKRPMINRFNGISPSVPVTFLWGGKSWMDPGPAYEIQARRQETSYVDVQIVTRAGHHVYADAPEDFCRLMAHVSDMVDADSDLAGAAEMDEWRDRLGDVLPLTPMATTMAQLPQTAEAAEEEENKPGNGLENGEGQLNTAVQNVLNSTDKTQPELFGLINQVTGALRRLHESLGQIEDVDRSEAEQRELIQDLQRLKATEDSNSSKTEAAKGQKAPEERAEFRRDEQVSADGRNVCSVLCAECPSVILRPLAAHFLSSDDGQQISLPLPRQKKRSDAVEAEGEVQSTEHSLWWTVTDMMQFENVGFTNAFRGQRFLACADCEIGPIGAVCDRTGKFLVSVDRVRHK</sequence>
<proteinExistence type="inferred from homology"/>
<dbReference type="GO" id="GO:0015031">
    <property type="term" value="P:protein transport"/>
    <property type="evidence" value="ECO:0007669"/>
    <property type="project" value="UniProtKB-KW"/>
</dbReference>
<dbReference type="FunFam" id="2.170.150.10:FF:000005">
    <property type="entry name" value="Guanine nucleotide exchange factor MSS4"/>
    <property type="match status" value="1"/>
</dbReference>
<reference evidence="7" key="1">
    <citation type="submission" date="2013-12" db="EMBL/GenBank/DDBJ databases">
        <authorList>
            <person name="Aslett M."/>
        </authorList>
    </citation>
    <scope>NUCLEOTIDE SEQUENCE [LARGE SCALE GENOMIC DNA]</scope>
    <source>
        <strain evidence="7">Lindley</strain>
    </source>
</reference>
<feature type="compositionally biased region" description="Basic and acidic residues" evidence="5">
    <location>
        <begin position="503"/>
        <end position="521"/>
    </location>
</feature>
<dbReference type="Pfam" id="PF04421">
    <property type="entry name" value="Mss4"/>
    <property type="match status" value="1"/>
</dbReference>
<dbReference type="GO" id="GO:0042171">
    <property type="term" value="F:lysophosphatidic acid acyltransferase activity"/>
    <property type="evidence" value="ECO:0007669"/>
    <property type="project" value="TreeGrafter"/>
</dbReference>
<evidence type="ECO:0000256" key="3">
    <source>
        <dbReference type="ARBA" id="ARBA00022927"/>
    </source>
</evidence>
<dbReference type="GO" id="GO:0055088">
    <property type="term" value="P:lipid homeostasis"/>
    <property type="evidence" value="ECO:0007669"/>
    <property type="project" value="TreeGrafter"/>
</dbReference>
<dbReference type="Gene3D" id="3.40.50.1820">
    <property type="entry name" value="alpha/beta hydrolase"/>
    <property type="match status" value="1"/>
</dbReference>
<dbReference type="PRINTS" id="PR00111">
    <property type="entry name" value="ABHYDROLASE"/>
</dbReference>
<keyword evidence="2" id="KW-0344">Guanine-nucleotide releasing factor</keyword>
<comment type="similarity">
    <text evidence="4">Belongs to the peptidase S33 family. ABHD4/ABHD5 subfamily.</text>
</comment>
<dbReference type="InterPro" id="IPR029058">
    <property type="entry name" value="AB_hydrolase_fold"/>
</dbReference>
<dbReference type="WBParaSite" id="GPLIN_000268600">
    <property type="protein sequence ID" value="GPLIN_000268600"/>
    <property type="gene ID" value="GPLIN_000268600"/>
</dbReference>
<keyword evidence="7" id="KW-1185">Reference proteome</keyword>
<evidence type="ECO:0000256" key="5">
    <source>
        <dbReference type="SAM" id="MobiDB-lite"/>
    </source>
</evidence>
<keyword evidence="3" id="KW-0653">Protein transport</keyword>
<reference evidence="7" key="2">
    <citation type="submission" date="2014-05" db="EMBL/GenBank/DDBJ databases">
        <title>The genome and life-stage specific transcriptomes of Globodera pallida elucidate key aspects of plant parasitism by a cyst nematode.</title>
        <authorList>
            <person name="Cotton J.A."/>
            <person name="Lilley C.J."/>
            <person name="Jones L.M."/>
            <person name="Kikuchi T."/>
            <person name="Reid A.J."/>
            <person name="Thorpe P."/>
            <person name="Tsai I.J."/>
            <person name="Beasley H."/>
            <person name="Blok V."/>
            <person name="Cock P.J.A."/>
            <person name="Van den Akker S.E."/>
            <person name="Holroyd N."/>
            <person name="Hunt M."/>
            <person name="Mantelin S."/>
            <person name="Naghra H."/>
            <person name="Pain A."/>
            <person name="Palomares-Rius J.E."/>
            <person name="Zarowiecki M."/>
            <person name="Berriman M."/>
            <person name="Jones J.T."/>
            <person name="Urwin P.E."/>
        </authorList>
    </citation>
    <scope>NUCLEOTIDE SEQUENCE [LARGE SCALE GENOMIC DNA]</scope>
    <source>
        <strain evidence="7">Lindley</strain>
    </source>
</reference>
<dbReference type="PANTHER" id="PTHR42886:SF29">
    <property type="entry name" value="PUMMELIG, ISOFORM A"/>
    <property type="match status" value="1"/>
</dbReference>
<dbReference type="GO" id="GO:0005739">
    <property type="term" value="C:mitochondrion"/>
    <property type="evidence" value="ECO:0007669"/>
    <property type="project" value="TreeGrafter"/>
</dbReference>
<dbReference type="GO" id="GO:0052689">
    <property type="term" value="F:carboxylic ester hydrolase activity"/>
    <property type="evidence" value="ECO:0007669"/>
    <property type="project" value="TreeGrafter"/>
</dbReference>
<dbReference type="Pfam" id="PF00561">
    <property type="entry name" value="Abhydrolase_1"/>
    <property type="match status" value="1"/>
</dbReference>
<feature type="region of interest" description="Disordered" evidence="5">
    <location>
        <begin position="408"/>
        <end position="430"/>
    </location>
</feature>
<dbReference type="AlphaFoldDB" id="A0A183BQ00"/>
<protein>
    <submittedName>
        <fullName evidence="8">AB hydrolase-1 domain-containing protein</fullName>
    </submittedName>
</protein>
<name>A0A183BQ00_GLOPA</name>
<organism evidence="7 8">
    <name type="scientific">Globodera pallida</name>
    <name type="common">Potato cyst nematode worm</name>
    <name type="synonym">Heterodera pallida</name>
    <dbReference type="NCBI Taxonomy" id="36090"/>
    <lineage>
        <taxon>Eukaryota</taxon>
        <taxon>Metazoa</taxon>
        <taxon>Ecdysozoa</taxon>
        <taxon>Nematoda</taxon>
        <taxon>Chromadorea</taxon>
        <taxon>Rhabditida</taxon>
        <taxon>Tylenchina</taxon>
        <taxon>Tylenchomorpha</taxon>
        <taxon>Tylenchoidea</taxon>
        <taxon>Heteroderidae</taxon>
        <taxon>Heteroderinae</taxon>
        <taxon>Globodera</taxon>
    </lineage>
</organism>
<evidence type="ECO:0000256" key="2">
    <source>
        <dbReference type="ARBA" id="ARBA00022658"/>
    </source>
</evidence>